<accession>A0A412QGZ1</accession>
<sequence length="471" mass="55481">MKKLTERDLNYVIDNGIIDTADVLNQIENMKREQILKEHGDRIRETKGGYYFRIQDNTLKNGEYRRRNKDRHVLEDLLVEYYKNKEKREQELETKENETFEQLFFEFMEYKKTKVAHDTVRRMMSDWKKFYVPQKEFIHKPFKQITKIDVDNFLDDVVNQSEGIQNKAYCNMKGILKQTFQYALDADYIDRSPYRDRVNKKKITPTRKKDSKKEVFTEQEHKLLLTDMERRLSKTPSNSIPLAIMLDFETGLRIGELLALKETDILKDKNNVYKIHICRQVVKKHDMSDINNIKGNIWTVADYTKSDCGDRYVPLTPKALEYIKRIIDINKQNKVYNDDYLFLTKEGTLITESAVDSQLRNACDKVNILRRSMHKIRKTYASSLYHKGVQIPIITKLLGHADEATTMKYYIFDVYDAQETDVIVLNALSSTDNSNNTTSCKKTVTNGDNKIVMFQSRKKVENLSKFKVSHS</sequence>
<dbReference type="SUPFAM" id="SSF56349">
    <property type="entry name" value="DNA breaking-rejoining enzymes"/>
    <property type="match status" value="1"/>
</dbReference>
<dbReference type="Gene3D" id="1.10.443.10">
    <property type="entry name" value="Intergrase catalytic core"/>
    <property type="match status" value="1"/>
</dbReference>
<dbReference type="AlphaFoldDB" id="A0A412QGZ1"/>
<name>A0A412QGZ1_9FIRM</name>
<feature type="domain" description="Tyr recombinase" evidence="4">
    <location>
        <begin position="211"/>
        <end position="425"/>
    </location>
</feature>
<dbReference type="PANTHER" id="PTHR30349:SF64">
    <property type="entry name" value="PROPHAGE INTEGRASE INTD-RELATED"/>
    <property type="match status" value="1"/>
</dbReference>
<dbReference type="InterPro" id="IPR013762">
    <property type="entry name" value="Integrase-like_cat_sf"/>
</dbReference>
<dbReference type="InterPro" id="IPR050090">
    <property type="entry name" value="Tyrosine_recombinase_XerCD"/>
</dbReference>
<evidence type="ECO:0000256" key="2">
    <source>
        <dbReference type="ARBA" id="ARBA00023125"/>
    </source>
</evidence>
<reference evidence="5 6" key="1">
    <citation type="submission" date="2018-08" db="EMBL/GenBank/DDBJ databases">
        <title>A genome reference for cultivated species of the human gut microbiota.</title>
        <authorList>
            <person name="Zou Y."/>
            <person name="Xue W."/>
            <person name="Luo G."/>
        </authorList>
    </citation>
    <scope>NUCLEOTIDE SEQUENCE [LARGE SCALE GENOMIC DNA]</scope>
    <source>
        <strain evidence="5 6">AF18-12LB</strain>
    </source>
</reference>
<dbReference type="CDD" id="cd01189">
    <property type="entry name" value="INT_ICEBs1_C_like"/>
    <property type="match status" value="1"/>
</dbReference>
<dbReference type="GO" id="GO:0003677">
    <property type="term" value="F:DNA binding"/>
    <property type="evidence" value="ECO:0007669"/>
    <property type="project" value="UniProtKB-KW"/>
</dbReference>
<dbReference type="PROSITE" id="PS51898">
    <property type="entry name" value="TYR_RECOMBINASE"/>
    <property type="match status" value="1"/>
</dbReference>
<dbReference type="InterPro" id="IPR002104">
    <property type="entry name" value="Integrase_catalytic"/>
</dbReference>
<keyword evidence="3" id="KW-0233">DNA recombination</keyword>
<evidence type="ECO:0000313" key="6">
    <source>
        <dbReference type="Proteomes" id="UP000283360"/>
    </source>
</evidence>
<organism evidence="5 6">
    <name type="scientific">Coprococcus comes</name>
    <dbReference type="NCBI Taxonomy" id="410072"/>
    <lineage>
        <taxon>Bacteria</taxon>
        <taxon>Bacillati</taxon>
        <taxon>Bacillota</taxon>
        <taxon>Clostridia</taxon>
        <taxon>Lachnospirales</taxon>
        <taxon>Lachnospiraceae</taxon>
        <taxon>Coprococcus</taxon>
    </lineage>
</organism>
<gene>
    <name evidence="5" type="ORF">DWX03_07210</name>
</gene>
<dbReference type="RefSeq" id="WP_117834931.1">
    <property type="nucleotide sequence ID" value="NZ_QRXJ01000008.1"/>
</dbReference>
<evidence type="ECO:0000313" key="5">
    <source>
        <dbReference type="EMBL" id="RGT90201.1"/>
    </source>
</evidence>
<dbReference type="Pfam" id="PF00589">
    <property type="entry name" value="Phage_integrase"/>
    <property type="match status" value="1"/>
</dbReference>
<dbReference type="Proteomes" id="UP000283360">
    <property type="component" value="Unassembled WGS sequence"/>
</dbReference>
<dbReference type="InterPro" id="IPR010998">
    <property type="entry name" value="Integrase_recombinase_N"/>
</dbReference>
<dbReference type="GO" id="GO:0006310">
    <property type="term" value="P:DNA recombination"/>
    <property type="evidence" value="ECO:0007669"/>
    <property type="project" value="UniProtKB-KW"/>
</dbReference>
<evidence type="ECO:0000256" key="1">
    <source>
        <dbReference type="ARBA" id="ARBA00008857"/>
    </source>
</evidence>
<comment type="similarity">
    <text evidence="1">Belongs to the 'phage' integrase family.</text>
</comment>
<dbReference type="InterPro" id="IPR011010">
    <property type="entry name" value="DNA_brk_join_enz"/>
</dbReference>
<evidence type="ECO:0000256" key="3">
    <source>
        <dbReference type="ARBA" id="ARBA00023172"/>
    </source>
</evidence>
<keyword evidence="6" id="KW-1185">Reference proteome</keyword>
<dbReference type="GO" id="GO:0015074">
    <property type="term" value="P:DNA integration"/>
    <property type="evidence" value="ECO:0007669"/>
    <property type="project" value="InterPro"/>
</dbReference>
<evidence type="ECO:0000259" key="4">
    <source>
        <dbReference type="PROSITE" id="PS51898"/>
    </source>
</evidence>
<protein>
    <submittedName>
        <fullName evidence="5">Site-specific integrase</fullName>
    </submittedName>
</protein>
<dbReference type="PANTHER" id="PTHR30349">
    <property type="entry name" value="PHAGE INTEGRASE-RELATED"/>
    <property type="match status" value="1"/>
</dbReference>
<dbReference type="Gene3D" id="1.10.150.130">
    <property type="match status" value="1"/>
</dbReference>
<keyword evidence="2" id="KW-0238">DNA-binding</keyword>
<proteinExistence type="inferred from homology"/>
<dbReference type="EMBL" id="QRXJ01000008">
    <property type="protein sequence ID" value="RGT90201.1"/>
    <property type="molecule type" value="Genomic_DNA"/>
</dbReference>
<comment type="caution">
    <text evidence="5">The sequence shown here is derived from an EMBL/GenBank/DDBJ whole genome shotgun (WGS) entry which is preliminary data.</text>
</comment>